<evidence type="ECO:0000256" key="2">
    <source>
        <dbReference type="ARBA" id="ARBA00023082"/>
    </source>
</evidence>
<proteinExistence type="predicted"/>
<dbReference type="OrthoDB" id="278371at2"/>
<organism evidence="5 6">
    <name type="scientific">Stieleria neptunia</name>
    <dbReference type="NCBI Taxonomy" id="2527979"/>
    <lineage>
        <taxon>Bacteria</taxon>
        <taxon>Pseudomonadati</taxon>
        <taxon>Planctomycetota</taxon>
        <taxon>Planctomycetia</taxon>
        <taxon>Pirellulales</taxon>
        <taxon>Pirellulaceae</taxon>
        <taxon>Stieleria</taxon>
    </lineage>
</organism>
<gene>
    <name evidence="5" type="ORF">Enr13x_72260</name>
</gene>
<dbReference type="AlphaFoldDB" id="A0A518I2R5"/>
<dbReference type="EMBL" id="CP037423">
    <property type="protein sequence ID" value="QDV47317.1"/>
    <property type="molecule type" value="Genomic_DNA"/>
</dbReference>
<evidence type="ECO:0000259" key="4">
    <source>
        <dbReference type="Pfam" id="PF07638"/>
    </source>
</evidence>
<dbReference type="InterPro" id="IPR011517">
    <property type="entry name" value="RNA_pol_sigma70_ECF-like"/>
</dbReference>
<dbReference type="Proteomes" id="UP000319004">
    <property type="component" value="Chromosome"/>
</dbReference>
<keyword evidence="3" id="KW-0804">Transcription</keyword>
<dbReference type="NCBIfam" id="TIGR02937">
    <property type="entry name" value="sigma70-ECF"/>
    <property type="match status" value="1"/>
</dbReference>
<reference evidence="5 6" key="1">
    <citation type="submission" date="2019-03" db="EMBL/GenBank/DDBJ databases">
        <title>Deep-cultivation of Planctomycetes and their phenomic and genomic characterization uncovers novel biology.</title>
        <authorList>
            <person name="Wiegand S."/>
            <person name="Jogler M."/>
            <person name="Boedeker C."/>
            <person name="Pinto D."/>
            <person name="Vollmers J."/>
            <person name="Rivas-Marin E."/>
            <person name="Kohn T."/>
            <person name="Peeters S.H."/>
            <person name="Heuer A."/>
            <person name="Rast P."/>
            <person name="Oberbeckmann S."/>
            <person name="Bunk B."/>
            <person name="Jeske O."/>
            <person name="Meyerdierks A."/>
            <person name="Storesund J.E."/>
            <person name="Kallscheuer N."/>
            <person name="Luecker S."/>
            <person name="Lage O.M."/>
            <person name="Pohl T."/>
            <person name="Merkel B.J."/>
            <person name="Hornburger P."/>
            <person name="Mueller R.-W."/>
            <person name="Bruemmer F."/>
            <person name="Labrenz M."/>
            <person name="Spormann A.M."/>
            <person name="Op den Camp H."/>
            <person name="Overmann J."/>
            <person name="Amann R."/>
            <person name="Jetten M.S.M."/>
            <person name="Mascher T."/>
            <person name="Medema M.H."/>
            <person name="Devos D.P."/>
            <person name="Kaster A.-K."/>
            <person name="Ovreas L."/>
            <person name="Rohde M."/>
            <person name="Galperin M.Y."/>
            <person name="Jogler C."/>
        </authorList>
    </citation>
    <scope>NUCLEOTIDE SEQUENCE [LARGE SCALE GENOMIC DNA]</scope>
    <source>
        <strain evidence="5 6">Enr13</strain>
    </source>
</reference>
<evidence type="ECO:0000313" key="5">
    <source>
        <dbReference type="EMBL" id="QDV47317.1"/>
    </source>
</evidence>
<dbReference type="NCBIfam" id="TIGR02999">
    <property type="entry name" value="Sig-70_X6"/>
    <property type="match status" value="1"/>
</dbReference>
<keyword evidence="6" id="KW-1185">Reference proteome</keyword>
<dbReference type="GO" id="GO:0006352">
    <property type="term" value="P:DNA-templated transcription initiation"/>
    <property type="evidence" value="ECO:0007669"/>
    <property type="project" value="InterPro"/>
</dbReference>
<keyword evidence="1" id="KW-0805">Transcription regulation</keyword>
<dbReference type="KEGG" id="snep:Enr13x_72260"/>
<accession>A0A518I2R5</accession>
<dbReference type="RefSeq" id="WP_145391398.1">
    <property type="nucleotide sequence ID" value="NZ_CP037423.1"/>
</dbReference>
<evidence type="ECO:0000256" key="3">
    <source>
        <dbReference type="ARBA" id="ARBA00023163"/>
    </source>
</evidence>
<dbReference type="InterPro" id="IPR053812">
    <property type="entry name" value="HTH_Sigma70_ECF-like"/>
</dbReference>
<evidence type="ECO:0000256" key="1">
    <source>
        <dbReference type="ARBA" id="ARBA00023015"/>
    </source>
</evidence>
<evidence type="ECO:0000313" key="6">
    <source>
        <dbReference type="Proteomes" id="UP000319004"/>
    </source>
</evidence>
<dbReference type="InterPro" id="IPR039425">
    <property type="entry name" value="RNA_pol_sigma-70-like"/>
</dbReference>
<feature type="domain" description="RNA polymerase sigma-70 ECF-like HTH" evidence="4">
    <location>
        <begin position="9"/>
        <end position="188"/>
    </location>
</feature>
<sequence>MRVTGADKDEITLLLQSDRDGEALSEKLFPLIYGELRRMAAAQMAREKPGQTLQPTALVHEAYLRLVGDSEVRWQNRAHFFSAAARSMRQILVNRAVKKKAQKHGGDLQRLPFDEAFFSDEPPPDQLLALDEALHRLEAIDTRKGQVVMMRYFGGLSIEETATALGMSAATVKREWQFSRSWLYREMTREGNQGSSK</sequence>
<protein>
    <submittedName>
        <fullName evidence="5">RNA polymerase sigma factor</fullName>
    </submittedName>
</protein>
<name>A0A518I2R5_9BACT</name>
<dbReference type="InterPro" id="IPR014284">
    <property type="entry name" value="RNA_pol_sigma-70_dom"/>
</dbReference>
<dbReference type="Pfam" id="PF07638">
    <property type="entry name" value="Sigma70_ECF"/>
    <property type="match status" value="1"/>
</dbReference>
<dbReference type="PANTHER" id="PTHR43133:SF39">
    <property type="entry name" value="SIMILAR TO RNA POLYMERASE SIGMA-E FACTOR"/>
    <property type="match status" value="1"/>
</dbReference>
<keyword evidence="2" id="KW-0731">Sigma factor</keyword>
<dbReference type="InterPro" id="IPR013324">
    <property type="entry name" value="RNA_pol_sigma_r3/r4-like"/>
</dbReference>
<dbReference type="PANTHER" id="PTHR43133">
    <property type="entry name" value="RNA POLYMERASE ECF-TYPE SIGMA FACTO"/>
    <property type="match status" value="1"/>
</dbReference>
<dbReference type="GO" id="GO:0016987">
    <property type="term" value="F:sigma factor activity"/>
    <property type="evidence" value="ECO:0007669"/>
    <property type="project" value="UniProtKB-KW"/>
</dbReference>
<dbReference type="InterPro" id="IPR036388">
    <property type="entry name" value="WH-like_DNA-bd_sf"/>
</dbReference>
<dbReference type="SUPFAM" id="SSF88659">
    <property type="entry name" value="Sigma3 and sigma4 domains of RNA polymerase sigma factors"/>
    <property type="match status" value="1"/>
</dbReference>
<dbReference type="Gene3D" id="1.10.10.10">
    <property type="entry name" value="Winged helix-like DNA-binding domain superfamily/Winged helix DNA-binding domain"/>
    <property type="match status" value="1"/>
</dbReference>